<organism evidence="3 4">
    <name type="scientific">Nostocoides australiense Ben110</name>
    <dbReference type="NCBI Taxonomy" id="1193182"/>
    <lineage>
        <taxon>Bacteria</taxon>
        <taxon>Bacillati</taxon>
        <taxon>Actinomycetota</taxon>
        <taxon>Actinomycetes</taxon>
        <taxon>Micrococcales</taxon>
        <taxon>Intrasporangiaceae</taxon>
        <taxon>Nostocoides</taxon>
    </lineage>
</organism>
<keyword evidence="4" id="KW-1185">Reference proteome</keyword>
<gene>
    <name evidence="3" type="ORF">BN11_3290002</name>
</gene>
<dbReference type="SUPFAM" id="SSF102405">
    <property type="entry name" value="MCP/YpsA-like"/>
    <property type="match status" value="1"/>
</dbReference>
<sequence>MSIANPYEHVLRDERSARIAFARLAEPADPAVAEVVATEGYAGALRRVLSGRHTKLSRKLAPRIGHLDQIDDDAIAAALQARIVVPGDPAWPRGLDDLEAAPHCLWVRGGAAEALDNLCTRSVAVVGARAATAYGLDRAADLGAELSERRFTVVSGAAIGIDAAAHQGALAVEAPTVAVLACGIDRIYPRSHEVLLQRIAETGAIVTELPPGAAPYRQRFLQRNRLIAAMTCGTIVVEAALRSGSLATAAAATQLARPVGALPGPVTSMCSAGCHQAIREGIASLVTDAADVADLLGSFGRDTAPLRRAPVLPEDELPGTQRSVWEVLPVSRPASVAALAERSALDELAVQAALGPLELAGLARRSGEHWMRASRVAP</sequence>
<dbReference type="STRING" id="1193182.BN11_3290002"/>
<evidence type="ECO:0000313" key="4">
    <source>
        <dbReference type="Proteomes" id="UP000035763"/>
    </source>
</evidence>
<dbReference type="Pfam" id="PF02481">
    <property type="entry name" value="DNA_processg_A"/>
    <property type="match status" value="1"/>
</dbReference>
<dbReference type="RefSeq" id="WP_048699416.1">
    <property type="nucleotide sequence ID" value="NZ_HG764815.1"/>
</dbReference>
<dbReference type="AlphaFoldDB" id="W6JYI9"/>
<protein>
    <recommendedName>
        <fullName evidence="2">Smf/DprA SLOG domain-containing protein</fullName>
    </recommendedName>
</protein>
<evidence type="ECO:0000259" key="2">
    <source>
        <dbReference type="Pfam" id="PF02481"/>
    </source>
</evidence>
<feature type="domain" description="Smf/DprA SLOG" evidence="2">
    <location>
        <begin position="83"/>
        <end position="295"/>
    </location>
</feature>
<accession>W6JYI9</accession>
<dbReference type="Proteomes" id="UP000035763">
    <property type="component" value="Unassembled WGS sequence"/>
</dbReference>
<dbReference type="Gene3D" id="3.40.50.450">
    <property type="match status" value="1"/>
</dbReference>
<dbReference type="NCBIfam" id="TIGR00732">
    <property type="entry name" value="dprA"/>
    <property type="match status" value="1"/>
</dbReference>
<dbReference type="InterPro" id="IPR003488">
    <property type="entry name" value="DprA"/>
</dbReference>
<comment type="caution">
    <text evidence="3">The sequence shown here is derived from an EMBL/GenBank/DDBJ whole genome shotgun (WGS) entry which is preliminary data.</text>
</comment>
<name>W6JYI9_9MICO</name>
<evidence type="ECO:0000313" key="3">
    <source>
        <dbReference type="EMBL" id="CCH73791.1"/>
    </source>
</evidence>
<dbReference type="PANTHER" id="PTHR43022:SF1">
    <property type="entry name" value="PROTEIN SMF"/>
    <property type="match status" value="1"/>
</dbReference>
<dbReference type="PANTHER" id="PTHR43022">
    <property type="entry name" value="PROTEIN SMF"/>
    <property type="match status" value="1"/>
</dbReference>
<comment type="similarity">
    <text evidence="1">Belongs to the DprA/Smf family.</text>
</comment>
<proteinExistence type="inferred from homology"/>
<dbReference type="EMBL" id="CAJA01000256">
    <property type="protein sequence ID" value="CCH73791.1"/>
    <property type="molecule type" value="Genomic_DNA"/>
</dbReference>
<dbReference type="InterPro" id="IPR057666">
    <property type="entry name" value="DrpA_SLOG"/>
</dbReference>
<evidence type="ECO:0000256" key="1">
    <source>
        <dbReference type="ARBA" id="ARBA00006525"/>
    </source>
</evidence>
<dbReference type="GO" id="GO:0009294">
    <property type="term" value="P:DNA-mediated transformation"/>
    <property type="evidence" value="ECO:0007669"/>
    <property type="project" value="InterPro"/>
</dbReference>
<reference evidence="3 4" key="1">
    <citation type="journal article" date="2013" name="ISME J.">
        <title>A metabolic model for members of the genus Tetrasphaera involved in enhanced biological phosphorus removal.</title>
        <authorList>
            <person name="Kristiansen R."/>
            <person name="Nguyen H.T.T."/>
            <person name="Saunders A.M."/>
            <person name="Nielsen J.L."/>
            <person name="Wimmer R."/>
            <person name="Le V.Q."/>
            <person name="McIlroy S.J."/>
            <person name="Petrovski S."/>
            <person name="Seviour R.J."/>
            <person name="Calteau A."/>
            <person name="Nielsen K.L."/>
            <person name="Nielsen P.H."/>
        </authorList>
    </citation>
    <scope>NUCLEOTIDE SEQUENCE [LARGE SCALE GENOMIC DNA]</scope>
    <source>
        <strain evidence="3 4">Ben110</strain>
    </source>
</reference>